<evidence type="ECO:0000256" key="1">
    <source>
        <dbReference type="SAM" id="SignalP"/>
    </source>
</evidence>
<evidence type="ECO:0000313" key="2">
    <source>
        <dbReference type="EMBL" id="CAH9140028.1"/>
    </source>
</evidence>
<keyword evidence="1" id="KW-0732">Signal</keyword>
<proteinExistence type="predicted"/>
<keyword evidence="3" id="KW-1185">Reference proteome</keyword>
<sequence>MVSRVRLKPLFFSFLLLPCNEVLVIDYALGSIGVMLTSRNSQPLHPAEREQPHQSSAPDSFPFIFYTRCSTKSQCWHAALEILRDVMDAVDPLLPEGGKDEFTFDLVEQCSFQKPKDMHLTMTSREARITSSSVAKVRVSSSNFNLGMLRAPEGVGTICSGETRTKCRLSYN</sequence>
<accession>A0AAV0FXC3</accession>
<feature type="signal peptide" evidence="1">
    <location>
        <begin position="1"/>
        <end position="30"/>
    </location>
</feature>
<comment type="caution">
    <text evidence="2">The sequence shown here is derived from an EMBL/GenBank/DDBJ whole genome shotgun (WGS) entry which is preliminary data.</text>
</comment>
<protein>
    <submittedName>
        <fullName evidence="2">Uncharacterized protein</fullName>
    </submittedName>
</protein>
<name>A0AAV0FXC3_9ASTE</name>
<feature type="chain" id="PRO_5043695621" evidence="1">
    <location>
        <begin position="31"/>
        <end position="172"/>
    </location>
</feature>
<evidence type="ECO:0000313" key="3">
    <source>
        <dbReference type="Proteomes" id="UP001152523"/>
    </source>
</evidence>
<organism evidence="2 3">
    <name type="scientific">Cuscuta epithymum</name>
    <dbReference type="NCBI Taxonomy" id="186058"/>
    <lineage>
        <taxon>Eukaryota</taxon>
        <taxon>Viridiplantae</taxon>
        <taxon>Streptophyta</taxon>
        <taxon>Embryophyta</taxon>
        <taxon>Tracheophyta</taxon>
        <taxon>Spermatophyta</taxon>
        <taxon>Magnoliopsida</taxon>
        <taxon>eudicotyledons</taxon>
        <taxon>Gunneridae</taxon>
        <taxon>Pentapetalae</taxon>
        <taxon>asterids</taxon>
        <taxon>lamiids</taxon>
        <taxon>Solanales</taxon>
        <taxon>Convolvulaceae</taxon>
        <taxon>Cuscuteae</taxon>
        <taxon>Cuscuta</taxon>
        <taxon>Cuscuta subgen. Cuscuta</taxon>
    </lineage>
</organism>
<dbReference type="EMBL" id="CAMAPF010001022">
    <property type="protein sequence ID" value="CAH9140028.1"/>
    <property type="molecule type" value="Genomic_DNA"/>
</dbReference>
<dbReference type="Proteomes" id="UP001152523">
    <property type="component" value="Unassembled WGS sequence"/>
</dbReference>
<reference evidence="2" key="1">
    <citation type="submission" date="2022-07" db="EMBL/GenBank/DDBJ databases">
        <authorList>
            <person name="Macas J."/>
            <person name="Novak P."/>
            <person name="Neumann P."/>
        </authorList>
    </citation>
    <scope>NUCLEOTIDE SEQUENCE</scope>
</reference>
<dbReference type="AlphaFoldDB" id="A0AAV0FXC3"/>
<gene>
    <name evidence="2" type="ORF">CEPIT_LOCUS38033</name>
</gene>